<dbReference type="GO" id="GO:0005829">
    <property type="term" value="C:cytosol"/>
    <property type="evidence" value="ECO:0007669"/>
    <property type="project" value="TreeGrafter"/>
</dbReference>
<dbReference type="InterPro" id="IPR019410">
    <property type="entry name" value="Methyltransf_16"/>
</dbReference>
<evidence type="ECO:0000313" key="3">
    <source>
        <dbReference type="Proteomes" id="UP000651452"/>
    </source>
</evidence>
<dbReference type="PANTHER" id="PTHR14614:SF109">
    <property type="entry name" value="RIBOSOMAL LYSINE N-METHYLTRANSFERASE 5"/>
    <property type="match status" value="1"/>
</dbReference>
<evidence type="ECO:0000313" key="2">
    <source>
        <dbReference type="EMBL" id="KAF9693987.1"/>
    </source>
</evidence>
<dbReference type="PANTHER" id="PTHR14614">
    <property type="entry name" value="HEPATOCELLULAR CARCINOMA-ASSOCIATED ANTIGEN"/>
    <property type="match status" value="1"/>
</dbReference>
<protein>
    <submittedName>
        <fullName evidence="2">Uncharacterized protein</fullName>
    </submittedName>
</protein>
<dbReference type="AlphaFoldDB" id="A0A8H7J0G1"/>
<dbReference type="EMBL" id="RZGK01000014">
    <property type="protein sequence ID" value="KAF9693987.1"/>
    <property type="molecule type" value="Genomic_DNA"/>
</dbReference>
<organism evidence="2 3">
    <name type="scientific">Ascochyta lentis</name>
    <dbReference type="NCBI Taxonomy" id="205686"/>
    <lineage>
        <taxon>Eukaryota</taxon>
        <taxon>Fungi</taxon>
        <taxon>Dikarya</taxon>
        <taxon>Ascomycota</taxon>
        <taxon>Pezizomycotina</taxon>
        <taxon>Dothideomycetes</taxon>
        <taxon>Pleosporomycetidae</taxon>
        <taxon>Pleosporales</taxon>
        <taxon>Pleosporineae</taxon>
        <taxon>Didymellaceae</taxon>
        <taxon>Ascochyta</taxon>
    </lineage>
</organism>
<dbReference type="Proteomes" id="UP000651452">
    <property type="component" value="Unassembled WGS sequence"/>
</dbReference>
<name>A0A8H7J0G1_9PLEO</name>
<feature type="region of interest" description="Disordered" evidence="1">
    <location>
        <begin position="30"/>
        <end position="77"/>
    </location>
</feature>
<dbReference type="OrthoDB" id="2529286at2759"/>
<gene>
    <name evidence="2" type="ORF">EKO04_007816</name>
</gene>
<dbReference type="GO" id="GO:0032991">
    <property type="term" value="C:protein-containing complex"/>
    <property type="evidence" value="ECO:0007669"/>
    <property type="project" value="TreeGrafter"/>
</dbReference>
<feature type="compositionally biased region" description="Basic and acidic residues" evidence="1">
    <location>
        <begin position="39"/>
        <end position="50"/>
    </location>
</feature>
<feature type="compositionally biased region" description="Pro residues" evidence="1">
    <location>
        <begin position="68"/>
        <end position="77"/>
    </location>
</feature>
<dbReference type="Gene3D" id="3.40.50.150">
    <property type="entry name" value="Vaccinia Virus protein VP39"/>
    <property type="match status" value="1"/>
</dbReference>
<dbReference type="GO" id="GO:0008757">
    <property type="term" value="F:S-adenosylmethionine-dependent methyltransferase activity"/>
    <property type="evidence" value="ECO:0007669"/>
    <property type="project" value="UniProtKB-ARBA"/>
</dbReference>
<dbReference type="InterPro" id="IPR029063">
    <property type="entry name" value="SAM-dependent_MTases_sf"/>
</dbReference>
<evidence type="ECO:0000256" key="1">
    <source>
        <dbReference type="SAM" id="MobiDB-lite"/>
    </source>
</evidence>
<reference evidence="2" key="2">
    <citation type="submission" date="2020-09" db="EMBL/GenBank/DDBJ databases">
        <title>Reference genome assembly for Australian Ascochyta lentis isolate Al4.</title>
        <authorList>
            <person name="Lee R.C."/>
            <person name="Farfan-Caceres L.M."/>
            <person name="Debler J.W."/>
            <person name="Williams A.H."/>
            <person name="Henares B.M."/>
        </authorList>
    </citation>
    <scope>NUCLEOTIDE SEQUENCE</scope>
    <source>
        <strain evidence="2">Al4</strain>
    </source>
</reference>
<comment type="caution">
    <text evidence="2">The sequence shown here is derived from an EMBL/GenBank/DDBJ whole genome shotgun (WGS) entry which is preliminary data.</text>
</comment>
<sequence length="374" mass="40697">MTSLALLVTRDLDSAKNKWESGPLRVASSHLAPRISRLSRAESSTRDLAKHPHSPKTSAFPQTLLSTAPPPASDTYPPRPSFAKRSCIYPPQTAMDLSAMLGSEPITDPDEEAFVVFSQDIPSSSLGFIDAHAESLELTVAGVDLVIHQSRGLLTSDRKAGTTGAVVWAVTPRFAEWIAAADNLLFTSGLLSSSSKCIELGSGISGIVALTLGAKIARFTATDQDYAMKLLRQNITSNLDAVFPAPKKAGRSKQKPQTSTHSSTRITADILDWEEDSVEQREPVDLVVACDCIYIEALIEPLNTTCASICKLNTEAEKPTLCVVAQQLRSPDVFEAWLKSFHRLFHTWQVPDRYLTAGLRENSGFVVHVGVVRR</sequence>
<feature type="compositionally biased region" description="Polar residues" evidence="1">
    <location>
        <begin position="55"/>
        <end position="66"/>
    </location>
</feature>
<proteinExistence type="predicted"/>
<dbReference type="SUPFAM" id="SSF53335">
    <property type="entry name" value="S-adenosyl-L-methionine-dependent methyltransferases"/>
    <property type="match status" value="1"/>
</dbReference>
<accession>A0A8H7J0G1</accession>
<dbReference type="Pfam" id="PF10294">
    <property type="entry name" value="Methyltransf_16"/>
    <property type="match status" value="1"/>
</dbReference>
<reference evidence="2" key="1">
    <citation type="submission" date="2018-12" db="EMBL/GenBank/DDBJ databases">
        <authorList>
            <person name="Syme R.A."/>
            <person name="Farfan-Caceres L."/>
            <person name="Lichtenzveig J."/>
        </authorList>
    </citation>
    <scope>NUCLEOTIDE SEQUENCE</scope>
    <source>
        <strain evidence="2">Al4</strain>
    </source>
</reference>
<keyword evidence="3" id="KW-1185">Reference proteome</keyword>